<evidence type="ECO:0000259" key="1">
    <source>
        <dbReference type="Pfam" id="PF19348"/>
    </source>
</evidence>
<dbReference type="Proteomes" id="UP000282515">
    <property type="component" value="Unassembled WGS sequence"/>
</dbReference>
<dbReference type="EMBL" id="RDBF01000001">
    <property type="protein sequence ID" value="RLV57338.1"/>
    <property type="molecule type" value="Genomic_DNA"/>
</dbReference>
<evidence type="ECO:0000313" key="2">
    <source>
        <dbReference type="EMBL" id="RLV57338.1"/>
    </source>
</evidence>
<protein>
    <submittedName>
        <fullName evidence="2">Topoisomerase II</fullName>
    </submittedName>
</protein>
<organism evidence="2 3">
    <name type="scientific">Aeromicrobium phragmitis</name>
    <dbReference type="NCBI Taxonomy" id="2478914"/>
    <lineage>
        <taxon>Bacteria</taxon>
        <taxon>Bacillati</taxon>
        <taxon>Actinomycetota</taxon>
        <taxon>Actinomycetes</taxon>
        <taxon>Propionibacteriales</taxon>
        <taxon>Nocardioidaceae</taxon>
        <taxon>Aeromicrobium</taxon>
    </lineage>
</organism>
<proteinExistence type="predicted"/>
<dbReference type="AlphaFoldDB" id="A0A3L8PSG3"/>
<sequence>MGRKSRRVKPKNARMPFVARTFEGLPHEGDWIALREFVPAAHAVVTLRDSDRPVRICSLLPGAGAGLVREDGEILVGLQVQHNYGDISRDIAHVIELALDAEPGRPIAMTDPGVGPRLQDLLAPDTSFDVTVEDSFFYWIDTDDTSDVSEPDTWETGADPAILSALEAANQNIAPTTKLDNAESAYVTQMGDRTYLRWILPHDESAVLTALARLHVAGADAIGDQTKLIGMFRAHGLLVPVWELLDVKAAAVDELMPDFSARLDEALADDSDLTAEIRSARQGLSTRQLTIR</sequence>
<dbReference type="OrthoDB" id="5512013at2"/>
<dbReference type="GO" id="GO:0016853">
    <property type="term" value="F:isomerase activity"/>
    <property type="evidence" value="ECO:0007669"/>
    <property type="project" value="UniProtKB-KW"/>
</dbReference>
<feature type="domain" description="DUF5926" evidence="1">
    <location>
        <begin position="22"/>
        <end position="292"/>
    </location>
</feature>
<dbReference type="Pfam" id="PF19348">
    <property type="entry name" value="DUF5926"/>
    <property type="match status" value="1"/>
</dbReference>
<keyword evidence="2" id="KW-0413">Isomerase</keyword>
<gene>
    <name evidence="2" type="ORF">D9V41_01465</name>
</gene>
<comment type="caution">
    <text evidence="2">The sequence shown here is derived from an EMBL/GenBank/DDBJ whole genome shotgun (WGS) entry which is preliminary data.</text>
</comment>
<reference evidence="2 3" key="1">
    <citation type="submission" date="2018-10" db="EMBL/GenBank/DDBJ databases">
        <title>Aeromicrobium sp. 9W16Y-2 whole genome shotgun sequence.</title>
        <authorList>
            <person name="Li F."/>
        </authorList>
    </citation>
    <scope>NUCLEOTIDE SEQUENCE [LARGE SCALE GENOMIC DNA]</scope>
    <source>
        <strain evidence="2 3">9W16Y-2</strain>
    </source>
</reference>
<evidence type="ECO:0000313" key="3">
    <source>
        <dbReference type="Proteomes" id="UP000282515"/>
    </source>
</evidence>
<accession>A0A3L8PSG3</accession>
<keyword evidence="3" id="KW-1185">Reference proteome</keyword>
<dbReference type="InterPro" id="IPR045970">
    <property type="entry name" value="DUF5926"/>
</dbReference>
<name>A0A3L8PSG3_9ACTN</name>